<organism evidence="5 7">
    <name type="scientific">Durusdinium trenchii</name>
    <dbReference type="NCBI Taxonomy" id="1381693"/>
    <lineage>
        <taxon>Eukaryota</taxon>
        <taxon>Sar</taxon>
        <taxon>Alveolata</taxon>
        <taxon>Dinophyceae</taxon>
        <taxon>Suessiales</taxon>
        <taxon>Symbiodiniaceae</taxon>
        <taxon>Durusdinium</taxon>
    </lineage>
</organism>
<evidence type="ECO:0000259" key="3">
    <source>
        <dbReference type="Pfam" id="PF02737"/>
    </source>
</evidence>
<sequence length="477" mass="50737">MGAGIAQVAAQAGHSVVVFDRDDDALNRGRASIEKGVAALLKRGKIDAAEAAAMPARIVWTTSSYELKPAALVIEAIIEDPGVKADLFATLEGILSEGTVIATNTSSLSVTMLAATLKKPAQFLGLHFFNPAPIMKLVEIVSGAVTDKDIANAAYDLMTSWGKKAVHAKDVPGFIVNRVARPYYAEGWRAYEEQAASAATIDFLYRELAGFRMGPLELGDLIGHDINSAAAKSVYHAYYGRTRFTPSLAQDMLVQSGRLGRKSGAGVYSYADNAPSPAPIFADADDETVLSAELDGETIDLMTLIKSGDLSLERLAASPVNDGVVVNGVCFAFSDGKTAREHARSLGMPVVLFDWLADLSKTDVMAFAASCDSAAAIAAPFLKLLGKRSVRIKDRPGLIVLRTLAQLANCATDAVRDCVADGASIDVAMRAGVNYPFGPIEWAKQFGPDKLVDTLTNIADTTGEAIYWPNEVMKNLD</sequence>
<dbReference type="Pfam" id="PF00725">
    <property type="entry name" value="3HCDH"/>
    <property type="match status" value="2"/>
</dbReference>
<dbReference type="EMBL" id="CAXAMM010017779">
    <property type="protein sequence ID" value="CAK9042003.1"/>
    <property type="molecule type" value="Genomic_DNA"/>
</dbReference>
<dbReference type="EMBL" id="CAXAMM010016668">
    <property type="protein sequence ID" value="CAK9039481.1"/>
    <property type="molecule type" value="Genomic_DNA"/>
</dbReference>
<evidence type="ECO:0000313" key="5">
    <source>
        <dbReference type="EMBL" id="CAK9039481.1"/>
    </source>
</evidence>
<dbReference type="Gene3D" id="1.10.1040.10">
    <property type="entry name" value="N-(1-d-carboxylethyl)-l-norvaline Dehydrogenase, domain 2"/>
    <property type="match status" value="1"/>
</dbReference>
<evidence type="ECO:0000313" key="7">
    <source>
        <dbReference type="Proteomes" id="UP001642464"/>
    </source>
</evidence>
<name>A0ABP0LJW1_9DINO</name>
<reference evidence="5 7" key="1">
    <citation type="submission" date="2024-02" db="EMBL/GenBank/DDBJ databases">
        <authorList>
            <person name="Chen Y."/>
            <person name="Shah S."/>
            <person name="Dougan E. K."/>
            <person name="Thang M."/>
            <person name="Chan C."/>
        </authorList>
    </citation>
    <scope>NUCLEOTIDE SEQUENCE [LARGE SCALE GENOMIC DNA]</scope>
</reference>
<dbReference type="InterPro" id="IPR006176">
    <property type="entry name" value="3-OHacyl-CoA_DH_NAD-bd"/>
</dbReference>
<feature type="domain" description="3-hydroxyacyl-CoA dehydrogenase C-terminal" evidence="2">
    <location>
        <begin position="397"/>
        <end position="476"/>
    </location>
</feature>
<evidence type="ECO:0000259" key="4">
    <source>
        <dbReference type="Pfam" id="PF18321"/>
    </source>
</evidence>
<gene>
    <name evidence="5" type="ORF">SCF082_LOCUS23101</name>
    <name evidence="6" type="ORF">SCF082_LOCUS24210</name>
</gene>
<dbReference type="SUPFAM" id="SSF48179">
    <property type="entry name" value="6-phosphogluconate dehydrogenase C-terminal domain-like"/>
    <property type="match status" value="2"/>
</dbReference>
<keyword evidence="1" id="KW-0560">Oxidoreductase</keyword>
<dbReference type="InterPro" id="IPR013328">
    <property type="entry name" value="6PGD_dom2"/>
</dbReference>
<dbReference type="SUPFAM" id="SSF51735">
    <property type="entry name" value="NAD(P)-binding Rossmann-fold domains"/>
    <property type="match status" value="1"/>
</dbReference>
<protein>
    <submittedName>
        <fullName evidence="5">3-hydroxyadipyl-CoA dehydrogenase</fullName>
    </submittedName>
</protein>
<proteinExistence type="predicted"/>
<keyword evidence="7" id="KW-1185">Reference proteome</keyword>
<comment type="caution">
    <text evidence="5">The sequence shown here is derived from an EMBL/GenBank/DDBJ whole genome shotgun (WGS) entry which is preliminary data.</text>
</comment>
<dbReference type="Proteomes" id="UP001642464">
    <property type="component" value="Unassembled WGS sequence"/>
</dbReference>
<dbReference type="InterPro" id="IPR008927">
    <property type="entry name" value="6-PGluconate_DH-like_C_sf"/>
</dbReference>
<feature type="domain" description="3-hydroxyacyl-CoA dehydrogenase NAD binding" evidence="3">
    <location>
        <begin position="1"/>
        <end position="170"/>
    </location>
</feature>
<dbReference type="Pfam" id="PF02737">
    <property type="entry name" value="3HCDH_N"/>
    <property type="match status" value="1"/>
</dbReference>
<dbReference type="InterPro" id="IPR036291">
    <property type="entry name" value="NAD(P)-bd_dom_sf"/>
</dbReference>
<evidence type="ECO:0000313" key="6">
    <source>
        <dbReference type="EMBL" id="CAK9042003.1"/>
    </source>
</evidence>
<dbReference type="Gene3D" id="3.40.50.720">
    <property type="entry name" value="NAD(P)-binding Rossmann-like Domain"/>
    <property type="match status" value="1"/>
</dbReference>
<evidence type="ECO:0000256" key="1">
    <source>
        <dbReference type="ARBA" id="ARBA00023002"/>
    </source>
</evidence>
<dbReference type="InterPro" id="IPR041040">
    <property type="entry name" value="3HCDH_RFF"/>
</dbReference>
<dbReference type="PANTHER" id="PTHR48075">
    <property type="entry name" value="3-HYDROXYACYL-COA DEHYDROGENASE FAMILY PROTEIN"/>
    <property type="match status" value="1"/>
</dbReference>
<dbReference type="PANTHER" id="PTHR48075:SF5">
    <property type="entry name" value="3-HYDROXYBUTYRYL-COA DEHYDROGENASE"/>
    <property type="match status" value="1"/>
</dbReference>
<evidence type="ECO:0000259" key="2">
    <source>
        <dbReference type="Pfam" id="PF00725"/>
    </source>
</evidence>
<accession>A0ABP0LJW1</accession>
<dbReference type="Pfam" id="PF18321">
    <property type="entry name" value="3HCDH_RFF"/>
    <property type="match status" value="1"/>
</dbReference>
<dbReference type="Gene3D" id="1.10.1040.50">
    <property type="match status" value="1"/>
</dbReference>
<dbReference type="InterPro" id="IPR006108">
    <property type="entry name" value="3HC_DH_C"/>
</dbReference>
<feature type="domain" description="3-hydroxybutyryl-CoA dehydrogenase reduced Rossmann-fold" evidence="4">
    <location>
        <begin position="333"/>
        <end position="396"/>
    </location>
</feature>
<feature type="domain" description="3-hydroxyacyl-CoA dehydrogenase C-terminal" evidence="2">
    <location>
        <begin position="173"/>
        <end position="270"/>
    </location>
</feature>